<comment type="caution">
    <text evidence="13">The sequence shown here is derived from an EMBL/GenBank/DDBJ whole genome shotgun (WGS) entry which is preliminary data.</text>
</comment>
<feature type="domain" description="Cystatin kininogen-type" evidence="12">
    <location>
        <begin position="62"/>
        <end position="169"/>
    </location>
</feature>
<evidence type="ECO:0000256" key="7">
    <source>
        <dbReference type="ARBA" id="ARBA00022737"/>
    </source>
</evidence>
<comment type="subcellular location">
    <subcellularLocation>
        <location evidence="1">Secreted</location>
        <location evidence="1">Extracellular space</location>
    </subcellularLocation>
</comment>
<sequence length="624" mass="68240">MRAAPPSTSTSMSRRAKKFVAGLSGTGSIGSGQRAAAVKEAFRVWQVFSIRGDPSTIQDANCSDPNVFEAVNLALKKYNAGRKEGNQFTLNRITEAGTTVADENEQQYHVAYEIQESLCAAGDGRDWQYCQFRPIIDAATGICKAHVYVKKAQNRSSIISQQCNITNAEGPVVSTNYMCLGCHHPIPTNSQELASIIKQTVKKFNEESNQPNLFDVANVLKATRQVVAGWNYDIEYSIKETDCAKNKIPDLSPDCKMSELSGVCKAAVYVATNGMIAAIQQNCKVEVSEVVPTPVFECRGCPTSLETNSTELLEPLVHTMNKFNAESNYTFLYRVSYIHAATKQVVAGSIYEVNFEIKPTNCSKEANANLHEDCEIDKTSTPKNCKATIHVVKWLNKVETREVNCSLPNFKRGRGIAGMSPFRRVSLSKREVGHPPGHGKGHGNKHRNKCEHPHGKKDKKNKKKCKDNDDKKSSEESQEHYTQRPLTSAQLPKSTSQVVAEIPAVEITTDPPLSTSTQGAVTAGGVASIPIIPLGPDISGLLPNLFGDLLPDLPEPPVPMCPGLPWNPKPLSQPSPSPTQKPFDDMDLLLAGFDETTPETVKKQEKSPGTATDFSDEDLLSMFS</sequence>
<evidence type="ECO:0000259" key="12">
    <source>
        <dbReference type="PROSITE" id="PS51647"/>
    </source>
</evidence>
<dbReference type="FunFam" id="3.10.450.10:FF:000002">
    <property type="entry name" value="Kininogen 1"/>
    <property type="match status" value="2"/>
</dbReference>
<dbReference type="PROSITE" id="PS00287">
    <property type="entry name" value="CYSTATIN"/>
    <property type="match status" value="2"/>
</dbReference>
<feature type="compositionally biased region" description="Pro residues" evidence="11">
    <location>
        <begin position="562"/>
        <end position="579"/>
    </location>
</feature>
<keyword evidence="3" id="KW-0964">Secreted</keyword>
<evidence type="ECO:0000256" key="2">
    <source>
        <dbReference type="ARBA" id="ARBA00022429"/>
    </source>
</evidence>
<protein>
    <recommendedName>
        <fullName evidence="12">Cystatin kininogen-type domain-containing protein</fullName>
    </recommendedName>
</protein>
<feature type="domain" description="Cystatin kininogen-type" evidence="12">
    <location>
        <begin position="188"/>
        <end position="289"/>
    </location>
</feature>
<dbReference type="GO" id="GO:0072562">
    <property type="term" value="C:blood microparticle"/>
    <property type="evidence" value="ECO:0007669"/>
    <property type="project" value="TreeGrafter"/>
</dbReference>
<dbReference type="Pfam" id="PF00031">
    <property type="entry name" value="Cystatin"/>
    <property type="match status" value="3"/>
</dbReference>
<gene>
    <name evidence="13" type="ORF">NDU88_000914</name>
</gene>
<evidence type="ECO:0000313" key="13">
    <source>
        <dbReference type="EMBL" id="KAJ1087750.1"/>
    </source>
</evidence>
<dbReference type="AlphaFoldDB" id="A0AAV7L867"/>
<keyword evidence="14" id="KW-1185">Reference proteome</keyword>
<keyword evidence="6" id="KW-0732">Signal</keyword>
<feature type="region of interest" description="Disordered" evidence="11">
    <location>
        <begin position="429"/>
        <end position="495"/>
    </location>
</feature>
<reference evidence="13" key="1">
    <citation type="journal article" date="2022" name="bioRxiv">
        <title>Sequencing and chromosome-scale assembly of the giantPleurodeles waltlgenome.</title>
        <authorList>
            <person name="Brown T."/>
            <person name="Elewa A."/>
            <person name="Iarovenko S."/>
            <person name="Subramanian E."/>
            <person name="Araus A.J."/>
            <person name="Petzold A."/>
            <person name="Susuki M."/>
            <person name="Suzuki K.-i.T."/>
            <person name="Hayashi T."/>
            <person name="Toyoda A."/>
            <person name="Oliveira C."/>
            <person name="Osipova E."/>
            <person name="Leigh N.D."/>
            <person name="Simon A."/>
            <person name="Yun M.H."/>
        </authorList>
    </citation>
    <scope>NUCLEOTIDE SEQUENCE</scope>
    <source>
        <strain evidence="13">20211129_DDA</strain>
        <tissue evidence="13">Liver</tissue>
    </source>
</reference>
<feature type="compositionally biased region" description="Basic residues" evidence="11">
    <location>
        <begin position="437"/>
        <end position="465"/>
    </location>
</feature>
<name>A0AAV7L867_PLEWA</name>
<keyword evidence="9" id="KW-1015">Disulfide bond</keyword>
<keyword evidence="10" id="KW-0325">Glycoprotein</keyword>
<dbReference type="InterPro" id="IPR018073">
    <property type="entry name" value="Prot_inh_cystat_CS"/>
</dbReference>
<keyword evidence="5" id="KW-0789">Thiol protease inhibitor</keyword>
<dbReference type="Gene3D" id="3.10.450.10">
    <property type="match status" value="3"/>
</dbReference>
<feature type="compositionally biased region" description="Basic and acidic residues" evidence="11">
    <location>
        <begin position="466"/>
        <end position="482"/>
    </location>
</feature>
<evidence type="ECO:0000313" key="14">
    <source>
        <dbReference type="Proteomes" id="UP001066276"/>
    </source>
</evidence>
<dbReference type="InterPro" id="IPR050735">
    <property type="entry name" value="Kininogen_Fetuin_HRG"/>
</dbReference>
<keyword evidence="8" id="KW-0838">Vasoactive</keyword>
<evidence type="ECO:0000256" key="5">
    <source>
        <dbReference type="ARBA" id="ARBA00022704"/>
    </source>
</evidence>
<evidence type="ECO:0000256" key="6">
    <source>
        <dbReference type="ARBA" id="ARBA00022729"/>
    </source>
</evidence>
<feature type="domain" description="Cystatin kininogen-type" evidence="12">
    <location>
        <begin position="307"/>
        <end position="411"/>
    </location>
</feature>
<evidence type="ECO:0000256" key="11">
    <source>
        <dbReference type="SAM" id="MobiDB-lite"/>
    </source>
</evidence>
<evidence type="ECO:0000256" key="4">
    <source>
        <dbReference type="ARBA" id="ARBA00022690"/>
    </source>
</evidence>
<evidence type="ECO:0000256" key="8">
    <source>
        <dbReference type="ARBA" id="ARBA00022858"/>
    </source>
</evidence>
<keyword evidence="2" id="KW-0840">Vasodilator</keyword>
<feature type="compositionally biased region" description="Polar residues" evidence="11">
    <location>
        <begin position="484"/>
        <end position="495"/>
    </location>
</feature>
<evidence type="ECO:0000256" key="9">
    <source>
        <dbReference type="ARBA" id="ARBA00023157"/>
    </source>
</evidence>
<dbReference type="GO" id="GO:0030195">
    <property type="term" value="P:negative regulation of blood coagulation"/>
    <property type="evidence" value="ECO:0007669"/>
    <property type="project" value="TreeGrafter"/>
</dbReference>
<dbReference type="PANTHER" id="PTHR13814">
    <property type="entry name" value="FETUIN"/>
    <property type="match status" value="1"/>
</dbReference>
<feature type="region of interest" description="Disordered" evidence="11">
    <location>
        <begin position="562"/>
        <end position="624"/>
    </location>
</feature>
<proteinExistence type="predicted"/>
<dbReference type="InterPro" id="IPR027358">
    <property type="entry name" value="Kininogen-type_cystatin_dom"/>
</dbReference>
<keyword evidence="7" id="KW-0677">Repeat</keyword>
<keyword evidence="4" id="KW-0646">Protease inhibitor</keyword>
<dbReference type="InterPro" id="IPR046350">
    <property type="entry name" value="Cystatin_sf"/>
</dbReference>
<dbReference type="PANTHER" id="PTHR13814:SF12">
    <property type="entry name" value="KININOGEN-1"/>
    <property type="match status" value="1"/>
</dbReference>
<feature type="compositionally biased region" description="Acidic residues" evidence="11">
    <location>
        <begin position="614"/>
        <end position="624"/>
    </location>
</feature>
<dbReference type="InterPro" id="IPR000010">
    <property type="entry name" value="Cystatin_dom"/>
</dbReference>
<evidence type="ECO:0000256" key="10">
    <source>
        <dbReference type="ARBA" id="ARBA00023180"/>
    </source>
</evidence>
<dbReference type="GO" id="GO:0007204">
    <property type="term" value="P:positive regulation of cytosolic calcium ion concentration"/>
    <property type="evidence" value="ECO:0007669"/>
    <property type="project" value="TreeGrafter"/>
</dbReference>
<dbReference type="EMBL" id="JANPWB010000015">
    <property type="protein sequence ID" value="KAJ1087750.1"/>
    <property type="molecule type" value="Genomic_DNA"/>
</dbReference>
<dbReference type="PROSITE" id="PS51647">
    <property type="entry name" value="CYSTATIN_KININOGEN"/>
    <property type="match status" value="3"/>
</dbReference>
<accession>A0AAV7L867</accession>
<dbReference type="SMART" id="SM00043">
    <property type="entry name" value="CY"/>
    <property type="match status" value="3"/>
</dbReference>
<dbReference type="Proteomes" id="UP001066276">
    <property type="component" value="Chromosome 11"/>
</dbReference>
<dbReference type="CDD" id="cd00042">
    <property type="entry name" value="CY"/>
    <property type="match status" value="3"/>
</dbReference>
<dbReference type="GO" id="GO:0042311">
    <property type="term" value="P:vasodilation"/>
    <property type="evidence" value="ECO:0007669"/>
    <property type="project" value="UniProtKB-KW"/>
</dbReference>
<dbReference type="GO" id="GO:0004869">
    <property type="term" value="F:cysteine-type endopeptidase inhibitor activity"/>
    <property type="evidence" value="ECO:0007669"/>
    <property type="project" value="UniProtKB-KW"/>
</dbReference>
<evidence type="ECO:0000256" key="1">
    <source>
        <dbReference type="ARBA" id="ARBA00004239"/>
    </source>
</evidence>
<dbReference type="SUPFAM" id="SSF54403">
    <property type="entry name" value="Cystatin/monellin"/>
    <property type="match status" value="3"/>
</dbReference>
<evidence type="ECO:0000256" key="3">
    <source>
        <dbReference type="ARBA" id="ARBA00022525"/>
    </source>
</evidence>
<organism evidence="13 14">
    <name type="scientific">Pleurodeles waltl</name>
    <name type="common">Iberian ribbed newt</name>
    <dbReference type="NCBI Taxonomy" id="8319"/>
    <lineage>
        <taxon>Eukaryota</taxon>
        <taxon>Metazoa</taxon>
        <taxon>Chordata</taxon>
        <taxon>Craniata</taxon>
        <taxon>Vertebrata</taxon>
        <taxon>Euteleostomi</taxon>
        <taxon>Amphibia</taxon>
        <taxon>Batrachia</taxon>
        <taxon>Caudata</taxon>
        <taxon>Salamandroidea</taxon>
        <taxon>Salamandridae</taxon>
        <taxon>Pleurodelinae</taxon>
        <taxon>Pleurodeles</taxon>
    </lineage>
</organism>